<evidence type="ECO:0000259" key="2">
    <source>
        <dbReference type="Pfam" id="PF13472"/>
    </source>
</evidence>
<dbReference type="EMBL" id="CAJPIZ010009910">
    <property type="protein sequence ID" value="CAG2112169.1"/>
    <property type="molecule type" value="Genomic_DNA"/>
</dbReference>
<dbReference type="Pfam" id="PF13472">
    <property type="entry name" value="Lipase_GDSL_2"/>
    <property type="match status" value="1"/>
</dbReference>
<dbReference type="GO" id="GO:0008194">
    <property type="term" value="F:UDP-glycosyltransferase activity"/>
    <property type="evidence" value="ECO:0007669"/>
    <property type="project" value="InterPro"/>
</dbReference>
<dbReference type="Proteomes" id="UP000759131">
    <property type="component" value="Unassembled WGS sequence"/>
</dbReference>
<dbReference type="InterPro" id="IPR036514">
    <property type="entry name" value="SGNH_hydro_sf"/>
</dbReference>
<organism evidence="3">
    <name type="scientific">Medioppia subpectinata</name>
    <dbReference type="NCBI Taxonomy" id="1979941"/>
    <lineage>
        <taxon>Eukaryota</taxon>
        <taxon>Metazoa</taxon>
        <taxon>Ecdysozoa</taxon>
        <taxon>Arthropoda</taxon>
        <taxon>Chelicerata</taxon>
        <taxon>Arachnida</taxon>
        <taxon>Acari</taxon>
        <taxon>Acariformes</taxon>
        <taxon>Sarcoptiformes</taxon>
        <taxon>Oribatida</taxon>
        <taxon>Brachypylina</taxon>
        <taxon>Oppioidea</taxon>
        <taxon>Oppiidae</taxon>
        <taxon>Medioppia</taxon>
    </lineage>
</organism>
<dbReference type="InterPro" id="IPR051532">
    <property type="entry name" value="Ester_Hydrolysis_Enzymes"/>
</dbReference>
<evidence type="ECO:0000256" key="1">
    <source>
        <dbReference type="ARBA" id="ARBA00022679"/>
    </source>
</evidence>
<dbReference type="PANTHER" id="PTHR30383">
    <property type="entry name" value="THIOESTERASE 1/PROTEASE 1/LYSOPHOSPHOLIPASE L1"/>
    <property type="match status" value="1"/>
</dbReference>
<keyword evidence="4" id="KW-1185">Reference proteome</keyword>
<evidence type="ECO:0000313" key="4">
    <source>
        <dbReference type="Proteomes" id="UP000759131"/>
    </source>
</evidence>
<sequence>QQIVPLVDLIITHGGNNTVCEVFPAGKPMIVLPLNGDQYNNAQRVDELGFGVRLDAYKCTSGQLLAAIDRLLNDKQLYKRLDIIADRIKRDNSISNQTLATSAKPWEPEGKMYDLLWALRHHYLAYHTAVHKADERIVFVGDSITLGWELLGANVWSKYYGAGRHAYNYGISGDTTSNLIFRIRSNEFDGLEPNVTVLMIGTNNVWHNNDTAEDVKHGIDAIMKELLTKMPTTKILLLGNLPAPWPDQCKQLNALLEKLANNKSVFFLDMWSAFVDKTGRQNADLFVSDGIHPNESGYEVWHKTMDPLLRKLYQLLL</sequence>
<gene>
    <name evidence="3" type="ORF">OSB1V03_LOCUS12148</name>
</gene>
<dbReference type="PANTHER" id="PTHR30383:SF32">
    <property type="entry name" value="SGNH-HYDROLASE"/>
    <property type="match status" value="1"/>
</dbReference>
<dbReference type="InterPro" id="IPR002213">
    <property type="entry name" value="UDP_glucos_trans"/>
</dbReference>
<feature type="non-terminal residue" evidence="3">
    <location>
        <position position="317"/>
    </location>
</feature>
<dbReference type="InterPro" id="IPR013830">
    <property type="entry name" value="SGNH_hydro"/>
</dbReference>
<name>A0A7R9L0Q1_9ACAR</name>
<accession>A0A7R9L0Q1</accession>
<dbReference type="Gene3D" id="3.40.50.1110">
    <property type="entry name" value="SGNH hydrolase"/>
    <property type="match status" value="1"/>
</dbReference>
<dbReference type="Pfam" id="PF00201">
    <property type="entry name" value="UDPGT"/>
    <property type="match status" value="1"/>
</dbReference>
<feature type="domain" description="SGNH hydrolase-type esterase" evidence="2">
    <location>
        <begin position="139"/>
        <end position="300"/>
    </location>
</feature>
<dbReference type="Gene3D" id="3.40.50.2000">
    <property type="entry name" value="Glycogen Phosphorylase B"/>
    <property type="match status" value="1"/>
</dbReference>
<dbReference type="OrthoDB" id="505607at2759"/>
<protein>
    <recommendedName>
        <fullName evidence="2">SGNH hydrolase-type esterase domain-containing protein</fullName>
    </recommendedName>
</protein>
<dbReference type="AlphaFoldDB" id="A0A7R9L0Q1"/>
<reference evidence="3" key="1">
    <citation type="submission" date="2020-11" db="EMBL/GenBank/DDBJ databases">
        <authorList>
            <person name="Tran Van P."/>
        </authorList>
    </citation>
    <scope>NUCLEOTIDE SEQUENCE</scope>
</reference>
<dbReference type="SUPFAM" id="SSF53756">
    <property type="entry name" value="UDP-Glycosyltransferase/glycogen phosphorylase"/>
    <property type="match status" value="1"/>
</dbReference>
<dbReference type="SUPFAM" id="SSF52266">
    <property type="entry name" value="SGNH hydrolase"/>
    <property type="match status" value="1"/>
</dbReference>
<keyword evidence="1" id="KW-0808">Transferase</keyword>
<evidence type="ECO:0000313" key="3">
    <source>
        <dbReference type="EMBL" id="CAD7631739.1"/>
    </source>
</evidence>
<dbReference type="GO" id="GO:0004622">
    <property type="term" value="F:phosphatidylcholine lysophospholipase activity"/>
    <property type="evidence" value="ECO:0007669"/>
    <property type="project" value="TreeGrafter"/>
</dbReference>
<proteinExistence type="predicted"/>
<dbReference type="EMBL" id="OC864485">
    <property type="protein sequence ID" value="CAD7631739.1"/>
    <property type="molecule type" value="Genomic_DNA"/>
</dbReference>